<keyword evidence="14" id="KW-1185">Reference proteome</keyword>
<keyword evidence="3" id="KW-0187">Copper transport</keyword>
<evidence type="ECO:0000256" key="8">
    <source>
        <dbReference type="ARBA" id="ARBA00038171"/>
    </source>
</evidence>
<evidence type="ECO:0000256" key="11">
    <source>
        <dbReference type="ARBA" id="ARBA00046351"/>
    </source>
</evidence>
<dbReference type="GO" id="GO:0005829">
    <property type="term" value="C:cytosol"/>
    <property type="evidence" value="ECO:0007669"/>
    <property type="project" value="TreeGrafter"/>
</dbReference>
<sequence>MASVRHEFQVEMTCEGCSGAVTRVLNKKGEKDVEIDMDKQRVYVNSTSSSDELLETIKKAGKPCSYIGVASA</sequence>
<dbReference type="InterPro" id="IPR006121">
    <property type="entry name" value="HMA_dom"/>
</dbReference>
<accession>A0A2B4S164</accession>
<evidence type="ECO:0000256" key="10">
    <source>
        <dbReference type="ARBA" id="ARBA00043201"/>
    </source>
</evidence>
<dbReference type="FunFam" id="3.30.70.100:FF:000008">
    <property type="entry name" value="Copper transport protein ATOX1"/>
    <property type="match status" value="1"/>
</dbReference>
<dbReference type="CDD" id="cd00371">
    <property type="entry name" value="HMA"/>
    <property type="match status" value="1"/>
</dbReference>
<keyword evidence="1" id="KW-0813">Transport</keyword>
<proteinExistence type="inferred from homology"/>
<dbReference type="AlphaFoldDB" id="A0A2B4S164"/>
<comment type="subunit">
    <text evidence="11">Homodimer. Interacts with ATP7B. Interacts with ATP7A. Interacts (via dimer form) with SLC31A1 (via C-terminal domain); this interaction improves ATOX1 stability and controls intracellular Cu(I) levels.</text>
</comment>
<evidence type="ECO:0000313" key="13">
    <source>
        <dbReference type="EMBL" id="PFX22307.1"/>
    </source>
</evidence>
<evidence type="ECO:0000256" key="5">
    <source>
        <dbReference type="ARBA" id="ARBA00023065"/>
    </source>
</evidence>
<evidence type="ECO:0000256" key="6">
    <source>
        <dbReference type="ARBA" id="ARBA00023186"/>
    </source>
</evidence>
<keyword evidence="5" id="KW-0406">Ion transport</keyword>
<dbReference type="Pfam" id="PF00403">
    <property type="entry name" value="HMA"/>
    <property type="match status" value="1"/>
</dbReference>
<dbReference type="GO" id="GO:0006825">
    <property type="term" value="P:copper ion transport"/>
    <property type="evidence" value="ECO:0007669"/>
    <property type="project" value="UniProtKB-KW"/>
</dbReference>
<name>A0A2B4S164_STYPI</name>
<keyword evidence="4" id="KW-0186">Copper</keyword>
<keyword evidence="2" id="KW-0479">Metal-binding</keyword>
<comment type="caution">
    <text evidence="13">The sequence shown here is derived from an EMBL/GenBank/DDBJ whole genome shotgun (WGS) entry which is preliminary data.</text>
</comment>
<evidence type="ECO:0000259" key="12">
    <source>
        <dbReference type="PROSITE" id="PS50846"/>
    </source>
</evidence>
<comment type="similarity">
    <text evidence="8">Belongs to the ATX1 family.</text>
</comment>
<organism evidence="13 14">
    <name type="scientific">Stylophora pistillata</name>
    <name type="common">Smooth cauliflower coral</name>
    <dbReference type="NCBI Taxonomy" id="50429"/>
    <lineage>
        <taxon>Eukaryota</taxon>
        <taxon>Metazoa</taxon>
        <taxon>Cnidaria</taxon>
        <taxon>Anthozoa</taxon>
        <taxon>Hexacorallia</taxon>
        <taxon>Scleractinia</taxon>
        <taxon>Astrocoeniina</taxon>
        <taxon>Pocilloporidae</taxon>
        <taxon>Stylophora</taxon>
    </lineage>
</organism>
<dbReference type="GO" id="GO:0046872">
    <property type="term" value="F:metal ion binding"/>
    <property type="evidence" value="ECO:0007669"/>
    <property type="project" value="UniProtKB-KW"/>
</dbReference>
<dbReference type="InterPro" id="IPR036163">
    <property type="entry name" value="HMA_dom_sf"/>
</dbReference>
<dbReference type="OrthoDB" id="689350at2759"/>
<dbReference type="InterPro" id="IPR051881">
    <property type="entry name" value="Copper_transport_ATOX1-like"/>
</dbReference>
<keyword evidence="6" id="KW-0143">Chaperone</keyword>
<dbReference type="PANTHER" id="PTHR46365:SF1">
    <property type="entry name" value="COPPER TRANSPORT PROTEIN ATOX1"/>
    <property type="match status" value="1"/>
</dbReference>
<dbReference type="SUPFAM" id="SSF55008">
    <property type="entry name" value="HMA, heavy metal-associated domain"/>
    <property type="match status" value="1"/>
</dbReference>
<dbReference type="EMBL" id="LSMT01000244">
    <property type="protein sequence ID" value="PFX22307.1"/>
    <property type="molecule type" value="Genomic_DNA"/>
</dbReference>
<comment type="function">
    <text evidence="7">Binds and deliver cytosolic copper to the copper ATPase proteins. May be important in cellular antioxidant defense.</text>
</comment>
<feature type="domain" description="HMA" evidence="12">
    <location>
        <begin position="3"/>
        <end position="65"/>
    </location>
</feature>
<dbReference type="STRING" id="50429.A0A2B4S164"/>
<reference evidence="14" key="1">
    <citation type="journal article" date="2017" name="bioRxiv">
        <title>Comparative analysis of the genomes of Stylophora pistillata and Acropora digitifera provides evidence for extensive differences between species of corals.</title>
        <authorList>
            <person name="Voolstra C.R."/>
            <person name="Li Y."/>
            <person name="Liew Y.J."/>
            <person name="Baumgarten S."/>
            <person name="Zoccola D."/>
            <person name="Flot J.-F."/>
            <person name="Tambutte S."/>
            <person name="Allemand D."/>
            <person name="Aranda M."/>
        </authorList>
    </citation>
    <scope>NUCLEOTIDE SEQUENCE [LARGE SCALE GENOMIC DNA]</scope>
</reference>
<dbReference type="PANTHER" id="PTHR46365">
    <property type="entry name" value="COPPER TRANSPORT PROTEIN ATOX1"/>
    <property type="match status" value="1"/>
</dbReference>
<evidence type="ECO:0000256" key="7">
    <source>
        <dbReference type="ARBA" id="ARBA00037651"/>
    </source>
</evidence>
<dbReference type="Proteomes" id="UP000225706">
    <property type="component" value="Unassembled WGS sequence"/>
</dbReference>
<gene>
    <name evidence="13" type="primary">ATOX1</name>
    <name evidence="13" type="ORF">AWC38_SpisGene13192</name>
</gene>
<dbReference type="PROSITE" id="PS50846">
    <property type="entry name" value="HMA_2"/>
    <property type="match status" value="1"/>
</dbReference>
<evidence type="ECO:0000313" key="14">
    <source>
        <dbReference type="Proteomes" id="UP000225706"/>
    </source>
</evidence>
<evidence type="ECO:0000256" key="2">
    <source>
        <dbReference type="ARBA" id="ARBA00022723"/>
    </source>
</evidence>
<evidence type="ECO:0000256" key="9">
    <source>
        <dbReference type="ARBA" id="ARBA00040962"/>
    </source>
</evidence>
<evidence type="ECO:0000256" key="4">
    <source>
        <dbReference type="ARBA" id="ARBA00023008"/>
    </source>
</evidence>
<protein>
    <recommendedName>
        <fullName evidence="9">Copper transport protein ATOX1</fullName>
    </recommendedName>
    <alternativeName>
        <fullName evidence="10">Metal transport protein ATX1</fullName>
    </alternativeName>
</protein>
<dbReference type="Gene3D" id="3.30.70.100">
    <property type="match status" value="1"/>
</dbReference>
<evidence type="ECO:0000256" key="1">
    <source>
        <dbReference type="ARBA" id="ARBA00022448"/>
    </source>
</evidence>
<evidence type="ECO:0000256" key="3">
    <source>
        <dbReference type="ARBA" id="ARBA00022796"/>
    </source>
</evidence>
<dbReference type="GO" id="GO:0016531">
    <property type="term" value="F:copper chaperone activity"/>
    <property type="evidence" value="ECO:0007669"/>
    <property type="project" value="TreeGrafter"/>
</dbReference>